<gene>
    <name evidence="9" type="ORF">ARC20_01190</name>
</gene>
<feature type="transmembrane region" description="Helical" evidence="6">
    <location>
        <begin position="731"/>
        <end position="753"/>
    </location>
</feature>
<dbReference type="CDD" id="cd01949">
    <property type="entry name" value="GGDEF"/>
    <property type="match status" value="1"/>
</dbReference>
<reference evidence="9 10" key="1">
    <citation type="submission" date="2015-10" db="EMBL/GenBank/DDBJ databases">
        <title>Genome sequencing and analysis of members of genus Stenotrophomonas.</title>
        <authorList>
            <person name="Patil P.P."/>
            <person name="Midha S."/>
            <person name="Patil P.B."/>
        </authorList>
    </citation>
    <scope>NUCLEOTIDE SEQUENCE [LARGE SCALE GENOMIC DNA]</scope>
    <source>
        <strain evidence="9 10">JCM 16536</strain>
    </source>
</reference>
<evidence type="ECO:0000313" key="9">
    <source>
        <dbReference type="EMBL" id="KRG41670.1"/>
    </source>
</evidence>
<feature type="coiled-coil region" evidence="4">
    <location>
        <begin position="764"/>
        <end position="795"/>
    </location>
</feature>
<dbReference type="SMART" id="SM00267">
    <property type="entry name" value="GGDEF"/>
    <property type="match status" value="1"/>
</dbReference>
<dbReference type="PANTHER" id="PTHR45138:SF9">
    <property type="entry name" value="DIGUANYLATE CYCLASE DGCM-RELATED"/>
    <property type="match status" value="1"/>
</dbReference>
<keyword evidence="7" id="KW-0732">Signal</keyword>
<dbReference type="GO" id="GO:0005886">
    <property type="term" value="C:plasma membrane"/>
    <property type="evidence" value="ECO:0007669"/>
    <property type="project" value="TreeGrafter"/>
</dbReference>
<evidence type="ECO:0000259" key="8">
    <source>
        <dbReference type="PROSITE" id="PS50887"/>
    </source>
</evidence>
<comment type="catalytic activity">
    <reaction evidence="3">
        <text>2 GTP = 3',3'-c-di-GMP + 2 diphosphate</text>
        <dbReference type="Rhea" id="RHEA:24898"/>
        <dbReference type="ChEBI" id="CHEBI:33019"/>
        <dbReference type="ChEBI" id="CHEBI:37565"/>
        <dbReference type="ChEBI" id="CHEBI:58805"/>
        <dbReference type="EC" id="2.7.7.65"/>
    </reaction>
</comment>
<dbReference type="Pfam" id="PF07494">
    <property type="entry name" value="Reg_prop"/>
    <property type="match status" value="2"/>
</dbReference>
<dbReference type="InterPro" id="IPR011110">
    <property type="entry name" value="Reg_prop"/>
</dbReference>
<dbReference type="NCBIfam" id="TIGR00254">
    <property type="entry name" value="GGDEF"/>
    <property type="match status" value="1"/>
</dbReference>
<keyword evidence="6" id="KW-1133">Transmembrane helix</keyword>
<dbReference type="PROSITE" id="PS50887">
    <property type="entry name" value="GGDEF"/>
    <property type="match status" value="1"/>
</dbReference>
<dbReference type="AlphaFoldDB" id="A0A0R0A9L5"/>
<evidence type="ECO:0000256" key="5">
    <source>
        <dbReference type="SAM" id="MobiDB-lite"/>
    </source>
</evidence>
<feature type="region of interest" description="Disordered" evidence="5">
    <location>
        <begin position="952"/>
        <end position="975"/>
    </location>
</feature>
<dbReference type="GO" id="GO:0052621">
    <property type="term" value="F:diguanylate cyclase activity"/>
    <property type="evidence" value="ECO:0007669"/>
    <property type="project" value="UniProtKB-EC"/>
</dbReference>
<dbReference type="EMBL" id="LLXU01000087">
    <property type="protein sequence ID" value="KRG41670.1"/>
    <property type="molecule type" value="Genomic_DNA"/>
</dbReference>
<evidence type="ECO:0000256" key="4">
    <source>
        <dbReference type="SAM" id="Coils"/>
    </source>
</evidence>
<dbReference type="Gene3D" id="2.60.40.10">
    <property type="entry name" value="Immunoglobulins"/>
    <property type="match status" value="1"/>
</dbReference>
<evidence type="ECO:0000313" key="10">
    <source>
        <dbReference type="Proteomes" id="UP000051802"/>
    </source>
</evidence>
<dbReference type="STRING" id="676599.ARC20_01190"/>
<dbReference type="EC" id="2.7.7.65" evidence="2"/>
<dbReference type="InterPro" id="IPR013783">
    <property type="entry name" value="Ig-like_fold"/>
</dbReference>
<evidence type="ECO:0000256" key="2">
    <source>
        <dbReference type="ARBA" id="ARBA00012528"/>
    </source>
</evidence>
<dbReference type="SUPFAM" id="SSF63829">
    <property type="entry name" value="Calcium-dependent phosphotriesterase"/>
    <property type="match status" value="3"/>
</dbReference>
<organism evidence="9 10">
    <name type="scientific">Stenotrophomonas panacihumi</name>
    <dbReference type="NCBI Taxonomy" id="676599"/>
    <lineage>
        <taxon>Bacteria</taxon>
        <taxon>Pseudomonadati</taxon>
        <taxon>Pseudomonadota</taxon>
        <taxon>Gammaproteobacteria</taxon>
        <taxon>Lysobacterales</taxon>
        <taxon>Lysobacteraceae</taxon>
        <taxon>Stenotrophomonas</taxon>
    </lineage>
</organism>
<keyword evidence="10" id="KW-1185">Reference proteome</keyword>
<protein>
    <recommendedName>
        <fullName evidence="2">diguanylate cyclase</fullName>
        <ecNumber evidence="2">2.7.7.65</ecNumber>
    </recommendedName>
</protein>
<dbReference type="PANTHER" id="PTHR45138">
    <property type="entry name" value="REGULATORY COMPONENTS OF SENSORY TRANSDUCTION SYSTEM"/>
    <property type="match status" value="1"/>
</dbReference>
<keyword evidence="4" id="KW-0175">Coiled coil</keyword>
<dbReference type="Gene3D" id="3.30.70.270">
    <property type="match status" value="1"/>
</dbReference>
<dbReference type="InterPro" id="IPR029787">
    <property type="entry name" value="Nucleotide_cyclase"/>
</dbReference>
<evidence type="ECO:0000256" key="1">
    <source>
        <dbReference type="ARBA" id="ARBA00001946"/>
    </source>
</evidence>
<dbReference type="InterPro" id="IPR015943">
    <property type="entry name" value="WD40/YVTN_repeat-like_dom_sf"/>
</dbReference>
<comment type="cofactor">
    <cofactor evidence="1">
        <name>Mg(2+)</name>
        <dbReference type="ChEBI" id="CHEBI:18420"/>
    </cofactor>
</comment>
<name>A0A0R0A9L5_9GAMM</name>
<dbReference type="FunFam" id="3.30.70.270:FF:000001">
    <property type="entry name" value="Diguanylate cyclase domain protein"/>
    <property type="match status" value="1"/>
</dbReference>
<dbReference type="GO" id="GO:0043709">
    <property type="term" value="P:cell adhesion involved in single-species biofilm formation"/>
    <property type="evidence" value="ECO:0007669"/>
    <property type="project" value="TreeGrafter"/>
</dbReference>
<dbReference type="SUPFAM" id="SSF55073">
    <property type="entry name" value="Nucleotide cyclase"/>
    <property type="match status" value="1"/>
</dbReference>
<dbReference type="InterPro" id="IPR043128">
    <property type="entry name" value="Rev_trsase/Diguanyl_cyclase"/>
</dbReference>
<keyword evidence="6" id="KW-0472">Membrane</keyword>
<dbReference type="Pfam" id="PF00990">
    <property type="entry name" value="GGDEF"/>
    <property type="match status" value="1"/>
</dbReference>
<evidence type="ECO:0000256" key="7">
    <source>
        <dbReference type="SAM" id="SignalP"/>
    </source>
</evidence>
<proteinExistence type="predicted"/>
<dbReference type="RefSeq" id="WP_057647157.1">
    <property type="nucleotide sequence ID" value="NZ_LLXU01000087.1"/>
</dbReference>
<evidence type="ECO:0000256" key="3">
    <source>
        <dbReference type="ARBA" id="ARBA00034247"/>
    </source>
</evidence>
<dbReference type="GO" id="GO:1902201">
    <property type="term" value="P:negative regulation of bacterial-type flagellum-dependent cell motility"/>
    <property type="evidence" value="ECO:0007669"/>
    <property type="project" value="TreeGrafter"/>
</dbReference>
<dbReference type="InterPro" id="IPR050469">
    <property type="entry name" value="Diguanylate_Cyclase"/>
</dbReference>
<dbReference type="InterPro" id="IPR000160">
    <property type="entry name" value="GGDEF_dom"/>
</dbReference>
<comment type="caution">
    <text evidence="9">The sequence shown here is derived from an EMBL/GenBank/DDBJ whole genome shotgun (WGS) entry which is preliminary data.</text>
</comment>
<sequence>MIRAVRWACALACLLTLPAVAQNYSFRAYAQAEGLQGLSVSTLYEDRQGVLWAGTELGLHRYERERFHLVSDEAGISSLYVRAITEDSAGRLWVGTSNGLYVRRATRFESVQWQGRPLQLDNGNTLVAQEDGVVVVSHHQLLRITPGEGGWQVRPIPLRWEGHALPPVGEALMAEGELLWVACGTQLCRVDINGRITPFGAAQGLPAERLQAILRARDGTLWVRGGDHVLSLPPGRNRFIDHPAPSGGSFTMLSGATNLAMDPRGRVVTRANGGLVRWEGDHWRLFSRSQGVDITPLVGPILVQRDGRFWIGTRGLGVQRWLAYDRIEHWDENQGLAAAPTWSILRSPQGELLVGGDAGSNVLDAPSRRMRPWNLADGRPLQQTISMANAADGAVWLGRSSGAIARRDPLDGSTRDIAEVPAGVRVVLFDGEGVLWIVTGRGVYSLAPGSTHPVRERELPVSSFDDAHLDDAGRLWMVSSAGLYRRVDGHWRRVEVTGALPSQDFSRMSIAPDGGIWLSLNDAGLWHGRMDEARNRLTVERVDDPLVSRIMPFILRHDSRGWLWLGSSQGLDLLRDGHWIRVTQAEGLLWDDTSANAFFEDRDGAVWIGSSRGLSRIFDPAALFAPRPLKLELSRIRRGEQPVLPGASLLWSEQPLDIDLSTPGAAGGSDRIVFRYRINDPTGPWITTVQDHLVYPILAPGHYELEVQAEDLRQRQLSNPVRMAFEVLPPWWRSPLAILFYVLLAFAAVLGLLRWRVSRLLARERELERLVDERTQELQREKQELETARASLAIKATHDELTGLLNRAGILEAMAVCVAQARRDGEALAVVLIDLDYFKQINDVYGHLAGDAVLARVGRRLDACLRGSDQVGRYGGEELLAVMPGLSPHAHGRLRTLHDAICGTPYAVEDAVLEVTCSIGVAWYREGETVGQLLARADAALYRAKHGGRNRIEIDEPLPGGSETGLADWTSATTP</sequence>
<evidence type="ECO:0000256" key="6">
    <source>
        <dbReference type="SAM" id="Phobius"/>
    </source>
</evidence>
<feature type="signal peptide" evidence="7">
    <location>
        <begin position="1"/>
        <end position="21"/>
    </location>
</feature>
<feature type="domain" description="GGDEF" evidence="8">
    <location>
        <begin position="826"/>
        <end position="957"/>
    </location>
</feature>
<keyword evidence="6" id="KW-0812">Transmembrane</keyword>
<dbReference type="Gene3D" id="2.130.10.10">
    <property type="entry name" value="YVTN repeat-like/Quinoprotein amine dehydrogenase"/>
    <property type="match status" value="3"/>
</dbReference>
<feature type="chain" id="PRO_5006390447" description="diguanylate cyclase" evidence="7">
    <location>
        <begin position="22"/>
        <end position="975"/>
    </location>
</feature>
<accession>A0A0R0A9L5</accession>
<dbReference type="Proteomes" id="UP000051802">
    <property type="component" value="Unassembled WGS sequence"/>
</dbReference>